<dbReference type="EMBL" id="CAXITT010000580">
    <property type="protein sequence ID" value="CAL1543858.1"/>
    <property type="molecule type" value="Genomic_DNA"/>
</dbReference>
<organism evidence="2 3">
    <name type="scientific">Lymnaea stagnalis</name>
    <name type="common">Great pond snail</name>
    <name type="synonym">Helix stagnalis</name>
    <dbReference type="NCBI Taxonomy" id="6523"/>
    <lineage>
        <taxon>Eukaryota</taxon>
        <taxon>Metazoa</taxon>
        <taxon>Spiralia</taxon>
        <taxon>Lophotrochozoa</taxon>
        <taxon>Mollusca</taxon>
        <taxon>Gastropoda</taxon>
        <taxon>Heterobranchia</taxon>
        <taxon>Euthyneura</taxon>
        <taxon>Panpulmonata</taxon>
        <taxon>Hygrophila</taxon>
        <taxon>Lymnaeoidea</taxon>
        <taxon>Lymnaeidae</taxon>
        <taxon>Lymnaea</taxon>
    </lineage>
</organism>
<sequence length="49" mass="5361">MAVGSSVTFQWQDYLVFSVILAVSSIIGLYFGIKSRRQKSESSGDMITG</sequence>
<keyword evidence="1" id="KW-1133">Transmembrane helix</keyword>
<proteinExistence type="predicted"/>
<keyword evidence="3" id="KW-1185">Reference proteome</keyword>
<evidence type="ECO:0000313" key="2">
    <source>
        <dbReference type="EMBL" id="CAL1543858.1"/>
    </source>
</evidence>
<evidence type="ECO:0000256" key="1">
    <source>
        <dbReference type="SAM" id="Phobius"/>
    </source>
</evidence>
<keyword evidence="1" id="KW-0472">Membrane</keyword>
<feature type="transmembrane region" description="Helical" evidence="1">
    <location>
        <begin position="14"/>
        <end position="33"/>
    </location>
</feature>
<gene>
    <name evidence="2" type="ORF">GSLYS_00017371001</name>
</gene>
<evidence type="ECO:0000313" key="3">
    <source>
        <dbReference type="Proteomes" id="UP001497497"/>
    </source>
</evidence>
<dbReference type="Proteomes" id="UP001497497">
    <property type="component" value="Unassembled WGS sequence"/>
</dbReference>
<dbReference type="AlphaFoldDB" id="A0AAV2IGL1"/>
<protein>
    <submittedName>
        <fullName evidence="2">Uncharacterized protein</fullName>
    </submittedName>
</protein>
<keyword evidence="1" id="KW-0812">Transmembrane</keyword>
<accession>A0AAV2IGL1</accession>
<reference evidence="2 3" key="1">
    <citation type="submission" date="2024-04" db="EMBL/GenBank/DDBJ databases">
        <authorList>
            <consortium name="Genoscope - CEA"/>
            <person name="William W."/>
        </authorList>
    </citation>
    <scope>NUCLEOTIDE SEQUENCE [LARGE SCALE GENOMIC DNA]</scope>
</reference>
<name>A0AAV2IGL1_LYMST</name>
<comment type="caution">
    <text evidence="2">The sequence shown here is derived from an EMBL/GenBank/DDBJ whole genome shotgun (WGS) entry which is preliminary data.</text>
</comment>